<comment type="caution">
    <text evidence="1">The sequence shown here is derived from an EMBL/GenBank/DDBJ whole genome shotgun (WGS) entry which is preliminary data.</text>
</comment>
<accession>A0ABR5NMI5</accession>
<evidence type="ECO:0000313" key="2">
    <source>
        <dbReference type="Proteomes" id="UP000050902"/>
    </source>
</evidence>
<sequence length="66" mass="7491">MVDLAREIALFVHQYVQVDEDVPAGVDCLVYECFQRDLFSCQQGDGAPFQSRSLQEHVHFFQGSSP</sequence>
<proteinExistence type="predicted"/>
<organism evidence="1 2">
    <name type="scientific">Stenotrophomonas nitritireducens</name>
    <dbReference type="NCBI Taxonomy" id="83617"/>
    <lineage>
        <taxon>Bacteria</taxon>
        <taxon>Pseudomonadati</taxon>
        <taxon>Pseudomonadota</taxon>
        <taxon>Gammaproteobacteria</taxon>
        <taxon>Lysobacterales</taxon>
        <taxon>Lysobacteraceae</taxon>
        <taxon>Stenotrophomonas</taxon>
    </lineage>
</organism>
<gene>
    <name evidence="1" type="ORF">ABB22_04340</name>
</gene>
<reference evidence="1 2" key="1">
    <citation type="submission" date="2015-05" db="EMBL/GenBank/DDBJ databases">
        <title>Genome sequencing and analysis of members of genus Stenotrophomonas.</title>
        <authorList>
            <person name="Patil P.P."/>
            <person name="Midha S."/>
            <person name="Patil P.B."/>
        </authorList>
    </citation>
    <scope>NUCLEOTIDE SEQUENCE [LARGE SCALE GENOMIC DNA]</scope>
    <source>
        <strain evidence="1 2">DSM 12575</strain>
    </source>
</reference>
<dbReference type="Proteomes" id="UP000050902">
    <property type="component" value="Unassembled WGS sequence"/>
</dbReference>
<name>A0ABR5NMI5_9GAMM</name>
<keyword evidence="2" id="KW-1185">Reference proteome</keyword>
<dbReference type="EMBL" id="LDJG01000005">
    <property type="protein sequence ID" value="KRG59338.1"/>
    <property type="molecule type" value="Genomic_DNA"/>
</dbReference>
<evidence type="ECO:0000313" key="1">
    <source>
        <dbReference type="EMBL" id="KRG59338.1"/>
    </source>
</evidence>
<protein>
    <submittedName>
        <fullName evidence="1">Uncharacterized protein</fullName>
    </submittedName>
</protein>